<dbReference type="Gene3D" id="1.20.120.450">
    <property type="entry name" value="dinb family like domain"/>
    <property type="match status" value="1"/>
</dbReference>
<comment type="caution">
    <text evidence="2">The sequence shown here is derived from an EMBL/GenBank/DDBJ whole genome shotgun (WGS) entry which is preliminary data.</text>
</comment>
<dbReference type="EMBL" id="JBHUGD010000003">
    <property type="protein sequence ID" value="MFD1947289.1"/>
    <property type="molecule type" value="Genomic_DNA"/>
</dbReference>
<dbReference type="GO" id="GO:0016853">
    <property type="term" value="F:isomerase activity"/>
    <property type="evidence" value="ECO:0007669"/>
    <property type="project" value="UniProtKB-KW"/>
</dbReference>
<name>A0ABW4TNE4_9ACTN</name>
<sequence length="260" mass="28425">MSTAPIQRPAVPRRPGPWASALDRDTAMVLAGEEYARLADLLAELSADEWRRPTECPAWDVRQMAGHCVGMAQMVTRVPEAARQLARAALAARRSGRAQIDELTDLQVREHADLPDPEVAAVMRTTGAAAVRGRRGFPKAIRAATFSDDSVGSREKWRVGYLVDTILTRDPWTHRGDICRATGRELVLTADHDGRIVDDVVTEWGLRHGRPFALTLTGPAGGHWQVGTGGEHLELDAVDFCRILSGRADGRGLLATRVPF</sequence>
<dbReference type="Pfam" id="PF11716">
    <property type="entry name" value="MDMPI_N"/>
    <property type="match status" value="1"/>
</dbReference>
<dbReference type="NCBIfam" id="TIGR03083">
    <property type="entry name" value="maleylpyruvate isomerase family mycothiol-dependent enzyme"/>
    <property type="match status" value="1"/>
</dbReference>
<dbReference type="RefSeq" id="WP_343918242.1">
    <property type="nucleotide sequence ID" value="NZ_BAAAJT010000002.1"/>
</dbReference>
<dbReference type="InterPro" id="IPR017517">
    <property type="entry name" value="Maleyloyr_isom"/>
</dbReference>
<keyword evidence="3" id="KW-1185">Reference proteome</keyword>
<keyword evidence="2" id="KW-0413">Isomerase</keyword>
<evidence type="ECO:0000259" key="1">
    <source>
        <dbReference type="Pfam" id="PF11716"/>
    </source>
</evidence>
<dbReference type="InterPro" id="IPR034660">
    <property type="entry name" value="DinB/YfiT-like"/>
</dbReference>
<dbReference type="SUPFAM" id="SSF109854">
    <property type="entry name" value="DinB/YfiT-like putative metalloenzymes"/>
    <property type="match status" value="1"/>
</dbReference>
<proteinExistence type="predicted"/>
<organism evidence="2 3">
    <name type="scientific">Nocardioides aestuarii</name>
    <dbReference type="NCBI Taxonomy" id="252231"/>
    <lineage>
        <taxon>Bacteria</taxon>
        <taxon>Bacillati</taxon>
        <taxon>Actinomycetota</taxon>
        <taxon>Actinomycetes</taxon>
        <taxon>Propionibacteriales</taxon>
        <taxon>Nocardioidaceae</taxon>
        <taxon>Nocardioides</taxon>
    </lineage>
</organism>
<gene>
    <name evidence="2" type="ORF">ACFSDE_10840</name>
</gene>
<dbReference type="Proteomes" id="UP001597351">
    <property type="component" value="Unassembled WGS sequence"/>
</dbReference>
<dbReference type="InterPro" id="IPR024344">
    <property type="entry name" value="MDMPI_metal-binding"/>
</dbReference>
<feature type="domain" description="Mycothiol-dependent maleylpyruvate isomerase metal-binding" evidence="1">
    <location>
        <begin position="33"/>
        <end position="178"/>
    </location>
</feature>
<evidence type="ECO:0000313" key="2">
    <source>
        <dbReference type="EMBL" id="MFD1947289.1"/>
    </source>
</evidence>
<accession>A0ABW4TNE4</accession>
<protein>
    <submittedName>
        <fullName evidence="2">Maleylpyruvate isomerase family mycothiol-dependent enzyme</fullName>
    </submittedName>
</protein>
<reference evidence="3" key="1">
    <citation type="journal article" date="2019" name="Int. J. Syst. Evol. Microbiol.">
        <title>The Global Catalogue of Microorganisms (GCM) 10K type strain sequencing project: providing services to taxonomists for standard genome sequencing and annotation.</title>
        <authorList>
            <consortium name="The Broad Institute Genomics Platform"/>
            <consortium name="The Broad Institute Genome Sequencing Center for Infectious Disease"/>
            <person name="Wu L."/>
            <person name="Ma J."/>
        </authorList>
    </citation>
    <scope>NUCLEOTIDE SEQUENCE [LARGE SCALE GENOMIC DNA]</scope>
    <source>
        <strain evidence="3">CGMCC 1.12477</strain>
    </source>
</reference>
<evidence type="ECO:0000313" key="3">
    <source>
        <dbReference type="Proteomes" id="UP001597351"/>
    </source>
</evidence>